<accession>A0A2H1KTA7</accession>
<organism evidence="6 7">
    <name type="scientific">Brevibacterium antiquum</name>
    <dbReference type="NCBI Taxonomy" id="234835"/>
    <lineage>
        <taxon>Bacteria</taxon>
        <taxon>Bacillati</taxon>
        <taxon>Actinomycetota</taxon>
        <taxon>Actinomycetes</taxon>
        <taxon>Micrococcales</taxon>
        <taxon>Brevibacteriaceae</taxon>
        <taxon>Brevibacterium</taxon>
    </lineage>
</organism>
<evidence type="ECO:0000259" key="5">
    <source>
        <dbReference type="Pfam" id="PF13470"/>
    </source>
</evidence>
<evidence type="ECO:0000313" key="7">
    <source>
        <dbReference type="Proteomes" id="UP000234342"/>
    </source>
</evidence>
<keyword evidence="4" id="KW-0460">Magnesium</keyword>
<dbReference type="AlphaFoldDB" id="A0A2H1KTA7"/>
<keyword evidence="2" id="KW-0479">Metal-binding</keyword>
<dbReference type="Pfam" id="PF13470">
    <property type="entry name" value="PIN_3"/>
    <property type="match status" value="1"/>
</dbReference>
<name>A0A2H1KTA7_9MICO</name>
<keyword evidence="1" id="KW-0540">Nuclease</keyword>
<proteinExistence type="predicted"/>
<evidence type="ECO:0000256" key="2">
    <source>
        <dbReference type="ARBA" id="ARBA00022723"/>
    </source>
</evidence>
<evidence type="ECO:0000256" key="1">
    <source>
        <dbReference type="ARBA" id="ARBA00022722"/>
    </source>
</evidence>
<dbReference type="RefSeq" id="WP_101644790.1">
    <property type="nucleotide sequence ID" value="NZ_FXZE01000033.1"/>
</dbReference>
<evidence type="ECO:0000256" key="3">
    <source>
        <dbReference type="ARBA" id="ARBA00022801"/>
    </source>
</evidence>
<dbReference type="EMBL" id="FXZE01000033">
    <property type="protein sequence ID" value="SMY02980.1"/>
    <property type="molecule type" value="Genomic_DNA"/>
</dbReference>
<protein>
    <submittedName>
        <fullName evidence="6">PIN domain-containing protein</fullName>
    </submittedName>
</protein>
<evidence type="ECO:0000313" key="6">
    <source>
        <dbReference type="EMBL" id="SMY02980.1"/>
    </source>
</evidence>
<dbReference type="Proteomes" id="UP000234342">
    <property type="component" value="Unassembled WGS sequence"/>
</dbReference>
<keyword evidence="3" id="KW-0378">Hydrolase</keyword>
<dbReference type="GO" id="GO:0004518">
    <property type="term" value="F:nuclease activity"/>
    <property type="evidence" value="ECO:0007669"/>
    <property type="project" value="UniProtKB-KW"/>
</dbReference>
<dbReference type="GO" id="GO:0016787">
    <property type="term" value="F:hydrolase activity"/>
    <property type="evidence" value="ECO:0007669"/>
    <property type="project" value="UniProtKB-KW"/>
</dbReference>
<keyword evidence="7" id="KW-1185">Reference proteome</keyword>
<dbReference type="GO" id="GO:0046872">
    <property type="term" value="F:metal ion binding"/>
    <property type="evidence" value="ECO:0007669"/>
    <property type="project" value="UniProtKB-KW"/>
</dbReference>
<gene>
    <name evidence="6" type="ORF">BANT10_03465</name>
</gene>
<dbReference type="InterPro" id="IPR002716">
    <property type="entry name" value="PIN_dom"/>
</dbReference>
<evidence type="ECO:0000256" key="4">
    <source>
        <dbReference type="ARBA" id="ARBA00022842"/>
    </source>
</evidence>
<reference evidence="7" key="1">
    <citation type="submission" date="2017-03" db="EMBL/GenBank/DDBJ databases">
        <authorList>
            <person name="Monnet C."/>
        </authorList>
    </citation>
    <scope>NUCLEOTIDE SEQUENCE [LARGE SCALE GENOMIC DNA]</scope>
    <source>
        <strain evidence="7">P10</strain>
    </source>
</reference>
<feature type="domain" description="PIN" evidence="5">
    <location>
        <begin position="7"/>
        <end position="111"/>
    </location>
</feature>
<sequence>MSSKPVVVLDACALIPIRLTTTLLWLAEAGLFQPLWSDPILNEVQRNLPKVHVDPETAARRVGMMRTAFGAEALVDGFDELIDQMQCDPKDRHVLAAGVAGGADAMVTFNLKDFPDDAVAPHGIDVLDPDSFLLQLLSAHLETVITTLERETAAFRRPGIFQVKRYQGE</sequence>